<dbReference type="SUPFAM" id="SSF50630">
    <property type="entry name" value="Acid proteases"/>
    <property type="match status" value="1"/>
</dbReference>
<gene>
    <name evidence="3" type="ORF">MGAL_10B006324</name>
</gene>
<feature type="non-terminal residue" evidence="3">
    <location>
        <position position="243"/>
    </location>
</feature>
<dbReference type="InterPro" id="IPR036875">
    <property type="entry name" value="Znf_CCHC_sf"/>
</dbReference>
<dbReference type="GO" id="GO:0003676">
    <property type="term" value="F:nucleic acid binding"/>
    <property type="evidence" value="ECO:0007669"/>
    <property type="project" value="InterPro"/>
</dbReference>
<protein>
    <recommendedName>
        <fullName evidence="2">CCHC-type domain-containing protein</fullName>
    </recommendedName>
</protein>
<dbReference type="SMART" id="SM00343">
    <property type="entry name" value="ZnF_C2HC"/>
    <property type="match status" value="1"/>
</dbReference>
<dbReference type="InterPro" id="IPR021109">
    <property type="entry name" value="Peptidase_aspartic_dom_sf"/>
</dbReference>
<dbReference type="Gene3D" id="2.40.70.10">
    <property type="entry name" value="Acid Proteases"/>
    <property type="match status" value="1"/>
</dbReference>
<dbReference type="EMBL" id="UYJE01002896">
    <property type="protein sequence ID" value="VDI14664.1"/>
    <property type="molecule type" value="Genomic_DNA"/>
</dbReference>
<proteinExistence type="predicted"/>
<sequence length="243" mass="27860">MSSSDFKQELLRLGHVLDRYEEDLNIFNQQQLKRDDHVERKKPYWYDQEHDIAQQQELPHEPCIPFDNRKKPFICYRCGNEGHIAIGCRVILDHSRKAYNFQQIGAEDRTYASYQQQSSKESPGLLGSPNEVSVKINDITTSALLDTGSTVSTVSETFYNRYLQDQIIQPLDLIIKIECADGKDMPYLGYITASIELPGAATTGSRHLCLFLVVPDSNYNREVPLLLGTNILKEIMEDVKLRF</sequence>
<dbReference type="PROSITE" id="PS00141">
    <property type="entry name" value="ASP_PROTEASE"/>
    <property type="match status" value="1"/>
</dbReference>
<accession>A0A8B6D7J2</accession>
<dbReference type="InterPro" id="IPR001969">
    <property type="entry name" value="Aspartic_peptidase_AS"/>
</dbReference>
<dbReference type="GO" id="GO:0008270">
    <property type="term" value="F:zinc ion binding"/>
    <property type="evidence" value="ECO:0007669"/>
    <property type="project" value="UniProtKB-KW"/>
</dbReference>
<comment type="caution">
    <text evidence="3">The sequence shown here is derived from an EMBL/GenBank/DDBJ whole genome shotgun (WGS) entry which is preliminary data.</text>
</comment>
<dbReference type="SUPFAM" id="SSF57756">
    <property type="entry name" value="Retrovirus zinc finger-like domains"/>
    <property type="match status" value="1"/>
</dbReference>
<evidence type="ECO:0000313" key="4">
    <source>
        <dbReference type="Proteomes" id="UP000596742"/>
    </source>
</evidence>
<dbReference type="Proteomes" id="UP000596742">
    <property type="component" value="Unassembled WGS sequence"/>
</dbReference>
<name>A0A8B6D7J2_MYTGA</name>
<keyword evidence="1" id="KW-0479">Metal-binding</keyword>
<organism evidence="3 4">
    <name type="scientific">Mytilus galloprovincialis</name>
    <name type="common">Mediterranean mussel</name>
    <dbReference type="NCBI Taxonomy" id="29158"/>
    <lineage>
        <taxon>Eukaryota</taxon>
        <taxon>Metazoa</taxon>
        <taxon>Spiralia</taxon>
        <taxon>Lophotrochozoa</taxon>
        <taxon>Mollusca</taxon>
        <taxon>Bivalvia</taxon>
        <taxon>Autobranchia</taxon>
        <taxon>Pteriomorphia</taxon>
        <taxon>Mytilida</taxon>
        <taxon>Mytiloidea</taxon>
        <taxon>Mytilidae</taxon>
        <taxon>Mytilinae</taxon>
        <taxon>Mytilus</taxon>
    </lineage>
</organism>
<dbReference type="CDD" id="cd00303">
    <property type="entry name" value="retropepsin_like"/>
    <property type="match status" value="1"/>
</dbReference>
<dbReference type="OrthoDB" id="115435at2759"/>
<keyword evidence="1" id="KW-0863">Zinc-finger</keyword>
<evidence type="ECO:0000259" key="2">
    <source>
        <dbReference type="PROSITE" id="PS50158"/>
    </source>
</evidence>
<dbReference type="GO" id="GO:0006508">
    <property type="term" value="P:proteolysis"/>
    <property type="evidence" value="ECO:0007669"/>
    <property type="project" value="InterPro"/>
</dbReference>
<dbReference type="InterPro" id="IPR001878">
    <property type="entry name" value="Znf_CCHC"/>
</dbReference>
<keyword evidence="1" id="KW-0862">Zinc</keyword>
<dbReference type="AlphaFoldDB" id="A0A8B6D7J2"/>
<dbReference type="PROSITE" id="PS50158">
    <property type="entry name" value="ZF_CCHC"/>
    <property type="match status" value="1"/>
</dbReference>
<keyword evidence="4" id="KW-1185">Reference proteome</keyword>
<evidence type="ECO:0000256" key="1">
    <source>
        <dbReference type="PROSITE-ProRule" id="PRU00047"/>
    </source>
</evidence>
<reference evidence="3" key="1">
    <citation type="submission" date="2018-11" db="EMBL/GenBank/DDBJ databases">
        <authorList>
            <person name="Alioto T."/>
            <person name="Alioto T."/>
        </authorList>
    </citation>
    <scope>NUCLEOTIDE SEQUENCE</scope>
</reference>
<dbReference type="GO" id="GO:0004190">
    <property type="term" value="F:aspartic-type endopeptidase activity"/>
    <property type="evidence" value="ECO:0007669"/>
    <property type="project" value="InterPro"/>
</dbReference>
<feature type="domain" description="CCHC-type" evidence="2">
    <location>
        <begin position="75"/>
        <end position="89"/>
    </location>
</feature>
<evidence type="ECO:0000313" key="3">
    <source>
        <dbReference type="EMBL" id="VDI14664.1"/>
    </source>
</evidence>